<evidence type="ECO:0000256" key="1">
    <source>
        <dbReference type="ARBA" id="ARBA00022729"/>
    </source>
</evidence>
<keyword evidence="4" id="KW-1185">Reference proteome</keyword>
<organism evidence="3 4">
    <name type="scientific">Cupriavidus yeoncheonensis</name>
    <dbReference type="NCBI Taxonomy" id="1462994"/>
    <lineage>
        <taxon>Bacteria</taxon>
        <taxon>Pseudomonadati</taxon>
        <taxon>Pseudomonadota</taxon>
        <taxon>Betaproteobacteria</taxon>
        <taxon>Burkholderiales</taxon>
        <taxon>Burkholderiaceae</taxon>
        <taxon>Cupriavidus</taxon>
    </lineage>
</organism>
<dbReference type="Gene3D" id="2.60.40.3310">
    <property type="match status" value="1"/>
</dbReference>
<dbReference type="SUPFAM" id="SSF49401">
    <property type="entry name" value="Bacterial adhesins"/>
    <property type="match status" value="1"/>
</dbReference>
<gene>
    <name evidence="3" type="primary">mrkD</name>
    <name evidence="3" type="ORF">LMG31506_01916</name>
</gene>
<dbReference type="PANTHER" id="PTHR33420:SF3">
    <property type="entry name" value="FIMBRIAL SUBUNIT ELFA"/>
    <property type="match status" value="1"/>
</dbReference>
<dbReference type="Gene3D" id="2.60.40.1090">
    <property type="entry name" value="Fimbrial-type adhesion domain"/>
    <property type="match status" value="1"/>
</dbReference>
<dbReference type="GO" id="GO:0009289">
    <property type="term" value="C:pilus"/>
    <property type="evidence" value="ECO:0007669"/>
    <property type="project" value="InterPro"/>
</dbReference>
<proteinExistence type="predicted"/>
<dbReference type="AlphaFoldDB" id="A0A916IRC1"/>
<evidence type="ECO:0000313" key="3">
    <source>
        <dbReference type="EMBL" id="CAG2138194.1"/>
    </source>
</evidence>
<dbReference type="InterPro" id="IPR036937">
    <property type="entry name" value="Adhesion_dom_fimbrial_sf"/>
</dbReference>
<dbReference type="Pfam" id="PF00419">
    <property type="entry name" value="Fimbrial"/>
    <property type="match status" value="1"/>
</dbReference>
<accession>A0A916IRC1</accession>
<feature type="domain" description="Fimbrial-type adhesion" evidence="2">
    <location>
        <begin position="104"/>
        <end position="243"/>
    </location>
</feature>
<dbReference type="GO" id="GO:0043709">
    <property type="term" value="P:cell adhesion involved in single-species biofilm formation"/>
    <property type="evidence" value="ECO:0007669"/>
    <property type="project" value="TreeGrafter"/>
</dbReference>
<dbReference type="InterPro" id="IPR008966">
    <property type="entry name" value="Adhesion_dom_sf"/>
</dbReference>
<dbReference type="PANTHER" id="PTHR33420">
    <property type="entry name" value="FIMBRIAL SUBUNIT ELFA-RELATED"/>
    <property type="match status" value="1"/>
</dbReference>
<dbReference type="InterPro" id="IPR050263">
    <property type="entry name" value="Bact_Fimbrial_Adh_Pro"/>
</dbReference>
<dbReference type="EMBL" id="CAJPUY010000006">
    <property type="protein sequence ID" value="CAG2138194.1"/>
    <property type="molecule type" value="Genomic_DNA"/>
</dbReference>
<reference evidence="3" key="1">
    <citation type="submission" date="2021-03" db="EMBL/GenBank/DDBJ databases">
        <authorList>
            <person name="Peeters C."/>
        </authorList>
    </citation>
    <scope>NUCLEOTIDE SEQUENCE</scope>
    <source>
        <strain evidence="3">LMG 31506</strain>
    </source>
</reference>
<evidence type="ECO:0000259" key="2">
    <source>
        <dbReference type="Pfam" id="PF00419"/>
    </source>
</evidence>
<name>A0A916IRC1_9BURK</name>
<protein>
    <submittedName>
        <fullName evidence="3">Fimbria adhesin protein</fullName>
    </submittedName>
</protein>
<sequence length="243" mass="24781">MTPVPAAGAGVYQTTVPGIGVRVGWSDMNLGRPADITQSRIMNWPRNSRALESYAVNYGFSSSYRVQFIKTGNIGSGNISSPSAFSYNGIINTQLKFSSLSIPVAAAGCSITGSGNITVNLPNARAQNFGGVGSTQGATAFSIPLVCDAGVSVAYKLDGPADPSNAPGVLANQTGSGKATGVGVQVLQGSAPVTLGAVSPTFIQTTQANQAVSIPMTAQYYKTNSVVNSGSVSAIATLTMNYQ</sequence>
<keyword evidence="1" id="KW-0732">Signal</keyword>
<dbReference type="InterPro" id="IPR000259">
    <property type="entry name" value="Adhesion_dom_fimbrial"/>
</dbReference>
<evidence type="ECO:0000313" key="4">
    <source>
        <dbReference type="Proteomes" id="UP000672934"/>
    </source>
</evidence>
<dbReference type="Proteomes" id="UP000672934">
    <property type="component" value="Unassembled WGS sequence"/>
</dbReference>
<comment type="caution">
    <text evidence="3">The sequence shown here is derived from an EMBL/GenBank/DDBJ whole genome shotgun (WGS) entry which is preliminary data.</text>
</comment>